<organism evidence="2 3">
    <name type="scientific">Araneus ventricosus</name>
    <name type="common">Orbweaver spider</name>
    <name type="synonym">Epeira ventricosa</name>
    <dbReference type="NCBI Taxonomy" id="182803"/>
    <lineage>
        <taxon>Eukaryota</taxon>
        <taxon>Metazoa</taxon>
        <taxon>Ecdysozoa</taxon>
        <taxon>Arthropoda</taxon>
        <taxon>Chelicerata</taxon>
        <taxon>Arachnida</taxon>
        <taxon>Araneae</taxon>
        <taxon>Araneomorphae</taxon>
        <taxon>Entelegynae</taxon>
        <taxon>Araneoidea</taxon>
        <taxon>Araneidae</taxon>
        <taxon>Araneus</taxon>
    </lineage>
</organism>
<protein>
    <submittedName>
        <fullName evidence="2">Uncharacterized protein</fullName>
    </submittedName>
</protein>
<evidence type="ECO:0000313" key="3">
    <source>
        <dbReference type="Proteomes" id="UP000499080"/>
    </source>
</evidence>
<dbReference type="AlphaFoldDB" id="A0A4Y2KSX3"/>
<sequence>MENPLTYPATSHPRTGNYPDGVKKEVRIVVGDGSLTSQQPFLYYQRNTYTATSQPRAGDAFFQEDCHVAKDPFSLFALYL</sequence>
<comment type="caution">
    <text evidence="2">The sequence shown here is derived from an EMBL/GenBank/DDBJ whole genome shotgun (WGS) entry which is preliminary data.</text>
</comment>
<dbReference type="Proteomes" id="UP000499080">
    <property type="component" value="Unassembled WGS sequence"/>
</dbReference>
<reference evidence="2 3" key="1">
    <citation type="journal article" date="2019" name="Sci. Rep.">
        <title>Orb-weaving spider Araneus ventricosus genome elucidates the spidroin gene catalogue.</title>
        <authorList>
            <person name="Kono N."/>
            <person name="Nakamura H."/>
            <person name="Ohtoshi R."/>
            <person name="Moran D.A.P."/>
            <person name="Shinohara A."/>
            <person name="Yoshida Y."/>
            <person name="Fujiwara M."/>
            <person name="Mori M."/>
            <person name="Tomita M."/>
            <person name="Arakawa K."/>
        </authorList>
    </citation>
    <scope>NUCLEOTIDE SEQUENCE [LARGE SCALE GENOMIC DNA]</scope>
</reference>
<gene>
    <name evidence="2" type="ORF">AVEN_260719_1</name>
</gene>
<feature type="region of interest" description="Disordered" evidence="1">
    <location>
        <begin position="1"/>
        <end position="20"/>
    </location>
</feature>
<dbReference type="EMBL" id="BGPR01004953">
    <property type="protein sequence ID" value="GBN05292.1"/>
    <property type="molecule type" value="Genomic_DNA"/>
</dbReference>
<accession>A0A4Y2KSX3</accession>
<evidence type="ECO:0000256" key="1">
    <source>
        <dbReference type="SAM" id="MobiDB-lite"/>
    </source>
</evidence>
<evidence type="ECO:0000313" key="2">
    <source>
        <dbReference type="EMBL" id="GBN05292.1"/>
    </source>
</evidence>
<name>A0A4Y2KSX3_ARAVE</name>
<proteinExistence type="predicted"/>
<keyword evidence="3" id="KW-1185">Reference proteome</keyword>